<protein>
    <submittedName>
        <fullName evidence="1">Uncharacterized protein</fullName>
    </submittedName>
</protein>
<gene>
    <name evidence="1" type="ORF">ACFQS1_04905</name>
</gene>
<organism evidence="1 2">
    <name type="scientific">Paractinoplanes rhizophilus</name>
    <dbReference type="NCBI Taxonomy" id="1416877"/>
    <lineage>
        <taxon>Bacteria</taxon>
        <taxon>Bacillati</taxon>
        <taxon>Actinomycetota</taxon>
        <taxon>Actinomycetes</taxon>
        <taxon>Micromonosporales</taxon>
        <taxon>Micromonosporaceae</taxon>
        <taxon>Paractinoplanes</taxon>
    </lineage>
</organism>
<name>A0ABW2HMP7_9ACTN</name>
<evidence type="ECO:0000313" key="2">
    <source>
        <dbReference type="Proteomes" id="UP001596548"/>
    </source>
</evidence>
<dbReference type="EMBL" id="JBHTBJ010000002">
    <property type="protein sequence ID" value="MFC7273313.1"/>
    <property type="molecule type" value="Genomic_DNA"/>
</dbReference>
<reference evidence="2" key="1">
    <citation type="journal article" date="2019" name="Int. J. Syst. Evol. Microbiol.">
        <title>The Global Catalogue of Microorganisms (GCM) 10K type strain sequencing project: providing services to taxonomists for standard genome sequencing and annotation.</title>
        <authorList>
            <consortium name="The Broad Institute Genomics Platform"/>
            <consortium name="The Broad Institute Genome Sequencing Center for Infectious Disease"/>
            <person name="Wu L."/>
            <person name="Ma J."/>
        </authorList>
    </citation>
    <scope>NUCLEOTIDE SEQUENCE [LARGE SCALE GENOMIC DNA]</scope>
    <source>
        <strain evidence="2">XZYJT-10</strain>
    </source>
</reference>
<evidence type="ECO:0000313" key="1">
    <source>
        <dbReference type="EMBL" id="MFC7273313.1"/>
    </source>
</evidence>
<comment type="caution">
    <text evidence="1">The sequence shown here is derived from an EMBL/GenBank/DDBJ whole genome shotgun (WGS) entry which is preliminary data.</text>
</comment>
<dbReference type="RefSeq" id="WP_378964833.1">
    <property type="nucleotide sequence ID" value="NZ_JBHTBJ010000002.1"/>
</dbReference>
<accession>A0ABW2HMP7</accession>
<proteinExistence type="predicted"/>
<dbReference type="Proteomes" id="UP001596548">
    <property type="component" value="Unassembled WGS sequence"/>
</dbReference>
<keyword evidence="2" id="KW-1185">Reference proteome</keyword>
<sequence>MADLTALREIPAARARLDAAELELIDQARRDGATWADIASALGLGSRQAAEQRRLRLASAVHPVRPDVPYGPEIAALRAAAVDLYRRVGADRRWDTRFRRAPLVRQTLSFAADAPLSGLYSLVADVMADLAEAGLHGAGLSRADLSEARVTLPRPTRSCVERLAAALEAATPR</sequence>